<dbReference type="Proteomes" id="UP000051673">
    <property type="component" value="Unassembled WGS sequence"/>
</dbReference>
<proteinExistence type="predicted"/>
<dbReference type="InterPro" id="IPR010982">
    <property type="entry name" value="Lambda_DNA-bd_dom_sf"/>
</dbReference>
<dbReference type="OrthoDB" id="2185502at2"/>
<dbReference type="PATRIC" id="fig|1620.3.peg.1095"/>
<evidence type="ECO:0000313" key="2">
    <source>
        <dbReference type="EMBL" id="KRN76030.1"/>
    </source>
</evidence>
<reference evidence="2 3" key="1">
    <citation type="journal article" date="2015" name="Genome Announc.">
        <title>Expanding the biotechnology potential of lactobacilli through comparative genomics of 213 strains and associated genera.</title>
        <authorList>
            <person name="Sun Z."/>
            <person name="Harris H.M."/>
            <person name="McCann A."/>
            <person name="Guo C."/>
            <person name="Argimon S."/>
            <person name="Zhang W."/>
            <person name="Yang X."/>
            <person name="Jeffery I.B."/>
            <person name="Cooney J.C."/>
            <person name="Kagawa T.F."/>
            <person name="Liu W."/>
            <person name="Song Y."/>
            <person name="Salvetti E."/>
            <person name="Wrobel A."/>
            <person name="Rasinkangas P."/>
            <person name="Parkhill J."/>
            <person name="Rea M.C."/>
            <person name="O'Sullivan O."/>
            <person name="Ritari J."/>
            <person name="Douillard F.P."/>
            <person name="Paul Ross R."/>
            <person name="Yang R."/>
            <person name="Briner A.E."/>
            <person name="Felis G.E."/>
            <person name="de Vos W.M."/>
            <person name="Barrangou R."/>
            <person name="Klaenhammer T.R."/>
            <person name="Caufield P.W."/>
            <person name="Cui Y."/>
            <person name="Zhang H."/>
            <person name="O'Toole P.W."/>
        </authorList>
    </citation>
    <scope>NUCLEOTIDE SEQUENCE [LARGE SCALE GENOMIC DNA]</scope>
    <source>
        <strain evidence="2 3">DSM 20014</strain>
    </source>
</reference>
<keyword evidence="3" id="KW-1185">Reference proteome</keyword>
<comment type="caution">
    <text evidence="2">The sequence shown here is derived from an EMBL/GenBank/DDBJ whole genome shotgun (WGS) entry which is preliminary data.</text>
</comment>
<dbReference type="Gene3D" id="1.25.40.10">
    <property type="entry name" value="Tetratricopeptide repeat domain"/>
    <property type="match status" value="1"/>
</dbReference>
<dbReference type="InterPro" id="IPR053163">
    <property type="entry name" value="HTH-type_regulator_Rgg"/>
</dbReference>
<protein>
    <recommendedName>
        <fullName evidence="1">HTH cro/C1-type domain-containing protein</fullName>
    </recommendedName>
</protein>
<accession>A0A0R2JF85</accession>
<dbReference type="STRING" id="1620.IV67_GL001080"/>
<dbReference type="EMBL" id="JQCD01000031">
    <property type="protein sequence ID" value="KRN76030.1"/>
    <property type="molecule type" value="Genomic_DNA"/>
</dbReference>
<dbReference type="SMART" id="SM00530">
    <property type="entry name" value="HTH_XRE"/>
    <property type="match status" value="1"/>
</dbReference>
<name>A0A0R2JF85_9LACO</name>
<feature type="domain" description="HTH cro/C1-type" evidence="1">
    <location>
        <begin position="7"/>
        <end position="60"/>
    </location>
</feature>
<dbReference type="SUPFAM" id="SSF47413">
    <property type="entry name" value="lambda repressor-like DNA-binding domains"/>
    <property type="match status" value="1"/>
</dbReference>
<sequence>MNIGYAIKQARISRHMTQAELAAGIVSRTSIVKIEQGHQDPSFNTVEKIVERLGLSIAELYAYDQSSRVLTYNQILNDFKNLFNSTQINDVNQLLFKIEQVPSNQTMDNIKIVLKAFIDVDVVEMADLKKQIDPVWQSLQKIDNWSEIDLFLINYMLYFFETPIAENIVKHALKCIDLKYPHLLSLKNAFLLNLSYLYLKEHNSTYAQYYISRSLTLSKQLKRFDLVYINKIRLMLIDSNSEAVEHYLQQLALLDDNDLLQGMIAEIDQLSYLDGNEAK</sequence>
<dbReference type="InterPro" id="IPR011990">
    <property type="entry name" value="TPR-like_helical_dom_sf"/>
</dbReference>
<gene>
    <name evidence="2" type="ORF">IV67_GL001080</name>
</gene>
<dbReference type="InterPro" id="IPR001387">
    <property type="entry name" value="Cro/C1-type_HTH"/>
</dbReference>
<dbReference type="RefSeq" id="WP_057788894.1">
    <property type="nucleotide sequence ID" value="NZ_JQCD01000031.1"/>
</dbReference>
<dbReference type="GO" id="GO:0003677">
    <property type="term" value="F:DNA binding"/>
    <property type="evidence" value="ECO:0007669"/>
    <property type="project" value="InterPro"/>
</dbReference>
<dbReference type="AlphaFoldDB" id="A0A0R2JF85"/>
<dbReference type="Pfam" id="PF01381">
    <property type="entry name" value="HTH_3"/>
    <property type="match status" value="1"/>
</dbReference>
<organism evidence="2 3">
    <name type="scientific">Weissella minor</name>
    <dbReference type="NCBI Taxonomy" id="1620"/>
    <lineage>
        <taxon>Bacteria</taxon>
        <taxon>Bacillati</taxon>
        <taxon>Bacillota</taxon>
        <taxon>Bacilli</taxon>
        <taxon>Lactobacillales</taxon>
        <taxon>Lactobacillaceae</taxon>
        <taxon>Weissella</taxon>
    </lineage>
</organism>
<evidence type="ECO:0000259" key="1">
    <source>
        <dbReference type="PROSITE" id="PS50943"/>
    </source>
</evidence>
<dbReference type="PROSITE" id="PS50943">
    <property type="entry name" value="HTH_CROC1"/>
    <property type="match status" value="1"/>
</dbReference>
<dbReference type="PANTHER" id="PTHR37038">
    <property type="entry name" value="TRANSCRIPTIONAL REGULATOR-RELATED"/>
    <property type="match status" value="1"/>
</dbReference>
<evidence type="ECO:0000313" key="3">
    <source>
        <dbReference type="Proteomes" id="UP000051673"/>
    </source>
</evidence>
<dbReference type="CDD" id="cd00093">
    <property type="entry name" value="HTH_XRE"/>
    <property type="match status" value="1"/>
</dbReference>